<dbReference type="NCBIfam" id="TIGR01575">
    <property type="entry name" value="rimI"/>
    <property type="match status" value="1"/>
</dbReference>
<dbReference type="EMBL" id="AAOF01000001">
    <property type="protein sequence ID" value="EAR23209.1"/>
    <property type="molecule type" value="Genomic_DNA"/>
</dbReference>
<dbReference type="InterPro" id="IPR000182">
    <property type="entry name" value="GNAT_dom"/>
</dbReference>
<dbReference type="OrthoDB" id="9796919at2"/>
<dbReference type="PANTHER" id="PTHR43617">
    <property type="entry name" value="L-AMINO ACID N-ACETYLTRANSFERASE"/>
    <property type="match status" value="1"/>
</dbReference>
<feature type="active site" description="Proton donor" evidence="1">
    <location>
        <position position="123"/>
    </location>
</feature>
<dbReference type="HOGENOM" id="CLU_013985_23_2_6"/>
<comment type="subcellular location">
    <subcellularLocation>
        <location evidence="1">Cytoplasm</location>
    </subcellularLocation>
</comment>
<dbReference type="RefSeq" id="WP_005004245.1">
    <property type="nucleotide sequence ID" value="NZ_CH672427.1"/>
</dbReference>
<feature type="domain" description="N-acetyltransferase" evidence="2">
    <location>
        <begin position="10"/>
        <end position="155"/>
    </location>
</feature>
<keyword evidence="1 3" id="KW-0808">Transferase</keyword>
<sequence>MSAEPREFFTLIRPMREADLGEIIAIELAAYEFPWTRGIFRDCLRVGYDCCVHMFANQIVGYVVLRYGAGEAHILNIAVGPQWQNRGFGRNLLQRTLRQSARFGAQTLFLEVRPSNAAALHLYRSVGFCVVGRRRDYYPSRRGREDALILGLELVTPATG</sequence>
<dbReference type="HAMAP" id="MF_02210">
    <property type="entry name" value="RimI"/>
    <property type="match status" value="1"/>
</dbReference>
<dbReference type="PROSITE" id="PS51186">
    <property type="entry name" value="GNAT"/>
    <property type="match status" value="1"/>
</dbReference>
<dbReference type="SUPFAM" id="SSF55729">
    <property type="entry name" value="Acyl-CoA N-acyltransferases (Nat)"/>
    <property type="match status" value="1"/>
</dbReference>
<dbReference type="GO" id="GO:0005737">
    <property type="term" value="C:cytoplasm"/>
    <property type="evidence" value="ECO:0007669"/>
    <property type="project" value="UniProtKB-SubCell"/>
</dbReference>
<dbReference type="EC" id="2.3.1.266" evidence="1"/>
<comment type="caution">
    <text evidence="1">Lacks conserved residue(s) required for the propagation of feature annotation.</text>
</comment>
<keyword evidence="1" id="KW-0963">Cytoplasm</keyword>
<comment type="similarity">
    <text evidence="1">Belongs to the acetyltransferase family. RimI subfamily.</text>
</comment>
<accession>A4BLM1</accession>
<dbReference type="PANTHER" id="PTHR43617:SF35">
    <property type="entry name" value="[RIBOSOMAL PROTEIN BS18]-ALANINE N-ACETYLTRANSFERASE"/>
    <property type="match status" value="1"/>
</dbReference>
<dbReference type="InterPro" id="IPR016181">
    <property type="entry name" value="Acyl_CoA_acyltransferase"/>
</dbReference>
<dbReference type="Gene3D" id="3.40.630.30">
    <property type="match status" value="1"/>
</dbReference>
<dbReference type="CDD" id="cd04301">
    <property type="entry name" value="NAT_SF"/>
    <property type="match status" value="1"/>
</dbReference>
<dbReference type="InterPro" id="IPR043690">
    <property type="entry name" value="RimI"/>
</dbReference>
<evidence type="ECO:0000256" key="1">
    <source>
        <dbReference type="HAMAP-Rule" id="MF_02210"/>
    </source>
</evidence>
<proteinExistence type="inferred from homology"/>
<dbReference type="eggNOG" id="COG0456">
    <property type="taxonomic scope" value="Bacteria"/>
</dbReference>
<gene>
    <name evidence="1" type="primary">rimI</name>
    <name evidence="3" type="ORF">NB231_15353</name>
</gene>
<evidence type="ECO:0000313" key="3">
    <source>
        <dbReference type="EMBL" id="EAR23209.1"/>
    </source>
</evidence>
<keyword evidence="1" id="KW-0012">Acyltransferase</keyword>
<evidence type="ECO:0000313" key="4">
    <source>
        <dbReference type="Proteomes" id="UP000003374"/>
    </source>
</evidence>
<comment type="caution">
    <text evidence="3">The sequence shown here is derived from an EMBL/GenBank/DDBJ whole genome shotgun (WGS) entry which is preliminary data.</text>
</comment>
<name>A4BLM1_9GAMM</name>
<reference evidence="3 4" key="1">
    <citation type="submission" date="2006-02" db="EMBL/GenBank/DDBJ databases">
        <authorList>
            <person name="Waterbury J."/>
            <person name="Ferriera S."/>
            <person name="Johnson J."/>
            <person name="Kravitz S."/>
            <person name="Halpern A."/>
            <person name="Remington K."/>
            <person name="Beeson K."/>
            <person name="Tran B."/>
            <person name="Rogers Y.-H."/>
            <person name="Friedman R."/>
            <person name="Venter J.C."/>
        </authorList>
    </citation>
    <scope>NUCLEOTIDE SEQUENCE [LARGE SCALE GENOMIC DNA]</scope>
    <source>
        <strain evidence="3 4">Nb-231</strain>
    </source>
</reference>
<dbReference type="GO" id="GO:0008999">
    <property type="term" value="F:protein-N-terminal-alanine acetyltransferase activity"/>
    <property type="evidence" value="ECO:0007669"/>
    <property type="project" value="UniProtKB-UniRule"/>
</dbReference>
<organism evidence="3 4">
    <name type="scientific">Nitrococcus mobilis Nb-231</name>
    <dbReference type="NCBI Taxonomy" id="314278"/>
    <lineage>
        <taxon>Bacteria</taxon>
        <taxon>Pseudomonadati</taxon>
        <taxon>Pseudomonadota</taxon>
        <taxon>Gammaproteobacteria</taxon>
        <taxon>Chromatiales</taxon>
        <taxon>Ectothiorhodospiraceae</taxon>
        <taxon>Nitrococcus</taxon>
    </lineage>
</organism>
<dbReference type="InterPro" id="IPR006464">
    <property type="entry name" value="AcTrfase_RimI/Ard1"/>
</dbReference>
<feature type="binding site" evidence="1">
    <location>
        <position position="116"/>
    </location>
    <ligand>
        <name>acetyl-CoA</name>
        <dbReference type="ChEBI" id="CHEBI:57288"/>
    </ligand>
</feature>
<dbReference type="AlphaFoldDB" id="A4BLM1"/>
<dbReference type="STRING" id="314278.NB231_15353"/>
<keyword evidence="4" id="KW-1185">Reference proteome</keyword>
<dbReference type="Pfam" id="PF00583">
    <property type="entry name" value="Acetyltransf_1"/>
    <property type="match status" value="1"/>
</dbReference>
<dbReference type="Proteomes" id="UP000003374">
    <property type="component" value="Unassembled WGS sequence"/>
</dbReference>
<feature type="binding site" evidence="1">
    <location>
        <begin position="77"/>
        <end position="79"/>
    </location>
    <ligand>
        <name>acetyl-CoA</name>
        <dbReference type="ChEBI" id="CHEBI:57288"/>
    </ligand>
</feature>
<evidence type="ECO:0000259" key="2">
    <source>
        <dbReference type="PROSITE" id="PS51186"/>
    </source>
</evidence>
<dbReference type="InterPro" id="IPR050276">
    <property type="entry name" value="MshD_Acetyltransferase"/>
</dbReference>
<comment type="function">
    <text evidence="1">Acetylates the N-terminal alanine of ribosomal protein bS18.</text>
</comment>
<feature type="active site" description="Proton acceptor" evidence="1">
    <location>
        <position position="111"/>
    </location>
</feature>
<protein>
    <recommendedName>
        <fullName evidence="1">[Ribosomal protein bS18]-alanine N-acetyltransferase</fullName>
        <ecNumber evidence="1">2.3.1.266</ecNumber>
    </recommendedName>
</protein>
<comment type="catalytic activity">
    <reaction evidence="1">
        <text>N-terminal L-alanyl-[ribosomal protein bS18] + acetyl-CoA = N-terminal N(alpha)-acetyl-L-alanyl-[ribosomal protein bS18] + CoA + H(+)</text>
        <dbReference type="Rhea" id="RHEA:43756"/>
        <dbReference type="Rhea" id="RHEA-COMP:10676"/>
        <dbReference type="Rhea" id="RHEA-COMP:10677"/>
        <dbReference type="ChEBI" id="CHEBI:15378"/>
        <dbReference type="ChEBI" id="CHEBI:57287"/>
        <dbReference type="ChEBI" id="CHEBI:57288"/>
        <dbReference type="ChEBI" id="CHEBI:64718"/>
        <dbReference type="ChEBI" id="CHEBI:83683"/>
        <dbReference type="EC" id="2.3.1.266"/>
    </reaction>
</comment>